<dbReference type="GO" id="GO:0019843">
    <property type="term" value="F:rRNA binding"/>
    <property type="evidence" value="ECO:0007669"/>
    <property type="project" value="UniProtKB-UniRule"/>
</dbReference>
<reference evidence="9" key="1">
    <citation type="submission" date="2024-07" db="EMBL/GenBank/DDBJ databases">
        <title>Complete genome sequence of Verrucomicrobiaceae bacterium NT6N.</title>
        <authorList>
            <person name="Huang C."/>
            <person name="Takami H."/>
            <person name="Hamasaki K."/>
        </authorList>
    </citation>
    <scope>NUCLEOTIDE SEQUENCE</scope>
    <source>
        <strain evidence="9">NT6N</strain>
    </source>
</reference>
<dbReference type="SUPFAM" id="SSF56047">
    <property type="entry name" value="Ribosomal protein S8"/>
    <property type="match status" value="1"/>
</dbReference>
<comment type="subunit">
    <text evidence="7 8">Part of the 30S ribosomal subunit. Contacts proteins S5 and S12.</text>
</comment>
<evidence type="ECO:0000256" key="5">
    <source>
        <dbReference type="ARBA" id="ARBA00023274"/>
    </source>
</evidence>
<dbReference type="HAMAP" id="MF_01302_B">
    <property type="entry name" value="Ribosomal_uS8_B"/>
    <property type="match status" value="1"/>
</dbReference>
<name>A0AAT9FS52_9BACT</name>
<dbReference type="GO" id="GO:1990904">
    <property type="term" value="C:ribonucleoprotein complex"/>
    <property type="evidence" value="ECO:0007669"/>
    <property type="project" value="UniProtKB-KW"/>
</dbReference>
<dbReference type="EMBL" id="AP026866">
    <property type="protein sequence ID" value="BDS08765.1"/>
    <property type="molecule type" value="Genomic_DNA"/>
</dbReference>
<dbReference type="Gene3D" id="3.30.1370.30">
    <property type="match status" value="1"/>
</dbReference>
<comment type="function">
    <text evidence="8">One of the primary rRNA binding proteins, it binds directly to 16S rRNA central domain where it helps coordinate assembly of the platform of the 30S subunit.</text>
</comment>
<keyword evidence="3 8" id="KW-0694">RNA-binding</keyword>
<dbReference type="KEGG" id="osu:NT6N_38050"/>
<evidence type="ECO:0000256" key="2">
    <source>
        <dbReference type="ARBA" id="ARBA00022730"/>
    </source>
</evidence>
<dbReference type="GO" id="GO:0006412">
    <property type="term" value="P:translation"/>
    <property type="evidence" value="ECO:0007669"/>
    <property type="project" value="UniProtKB-UniRule"/>
</dbReference>
<dbReference type="FunFam" id="3.30.1490.10:FF:000001">
    <property type="entry name" value="30S ribosomal protein S8"/>
    <property type="match status" value="1"/>
</dbReference>
<dbReference type="NCBIfam" id="NF001109">
    <property type="entry name" value="PRK00136.1"/>
    <property type="match status" value="1"/>
</dbReference>
<protein>
    <recommendedName>
        <fullName evidence="6 8">Small ribosomal subunit protein uS8</fullName>
    </recommendedName>
</protein>
<evidence type="ECO:0000256" key="4">
    <source>
        <dbReference type="ARBA" id="ARBA00022980"/>
    </source>
</evidence>
<dbReference type="GO" id="GO:0005737">
    <property type="term" value="C:cytoplasm"/>
    <property type="evidence" value="ECO:0007669"/>
    <property type="project" value="UniProtKB-ARBA"/>
</dbReference>
<evidence type="ECO:0000256" key="6">
    <source>
        <dbReference type="ARBA" id="ARBA00035258"/>
    </source>
</evidence>
<evidence type="ECO:0000256" key="8">
    <source>
        <dbReference type="HAMAP-Rule" id="MF_01302"/>
    </source>
</evidence>
<keyword evidence="5 8" id="KW-0687">Ribonucleoprotein</keyword>
<accession>A0AAT9FS52</accession>
<dbReference type="GO" id="GO:0005840">
    <property type="term" value="C:ribosome"/>
    <property type="evidence" value="ECO:0007669"/>
    <property type="project" value="UniProtKB-KW"/>
</dbReference>
<evidence type="ECO:0000256" key="7">
    <source>
        <dbReference type="ARBA" id="ARBA00046740"/>
    </source>
</evidence>
<dbReference type="FunFam" id="3.30.1370.30:FF:000002">
    <property type="entry name" value="30S ribosomal protein S8"/>
    <property type="match status" value="1"/>
</dbReference>
<evidence type="ECO:0000256" key="1">
    <source>
        <dbReference type="ARBA" id="ARBA00006471"/>
    </source>
</evidence>
<sequence>MAVLSDPISDFLTRLKNASSAGNEFFTAPHSKIKEEIAKILEAEGYIWNYEVDTDSKFKELKVKVKYSDNGTPVLTDLKRVSKPGIRRYVGAGEIPRVLNGLGISIVSTSKGLKTGTHARKEKLGGEVLAFVW</sequence>
<dbReference type="InterPro" id="IPR000630">
    <property type="entry name" value="Ribosomal_uS8"/>
</dbReference>
<comment type="similarity">
    <text evidence="1 8">Belongs to the universal ribosomal protein uS8 family.</text>
</comment>
<dbReference type="GO" id="GO:0003735">
    <property type="term" value="F:structural constituent of ribosome"/>
    <property type="evidence" value="ECO:0007669"/>
    <property type="project" value="InterPro"/>
</dbReference>
<keyword evidence="4 8" id="KW-0689">Ribosomal protein</keyword>
<evidence type="ECO:0000313" key="9">
    <source>
        <dbReference type="EMBL" id="BDS08765.1"/>
    </source>
</evidence>
<dbReference type="PANTHER" id="PTHR11758">
    <property type="entry name" value="40S RIBOSOMAL PROTEIN S15A"/>
    <property type="match status" value="1"/>
</dbReference>
<dbReference type="Gene3D" id="3.30.1490.10">
    <property type="match status" value="1"/>
</dbReference>
<dbReference type="InterPro" id="IPR035987">
    <property type="entry name" value="Ribosomal_uS8_sf"/>
</dbReference>
<evidence type="ECO:0000256" key="3">
    <source>
        <dbReference type="ARBA" id="ARBA00022884"/>
    </source>
</evidence>
<gene>
    <name evidence="8 9" type="primary">rpsH</name>
    <name evidence="9" type="ORF">NT6N_38050</name>
</gene>
<proteinExistence type="inferred from homology"/>
<dbReference type="Pfam" id="PF00410">
    <property type="entry name" value="Ribosomal_S8"/>
    <property type="match status" value="1"/>
</dbReference>
<dbReference type="AlphaFoldDB" id="A0AAT9FS52"/>
<keyword evidence="2 8" id="KW-0699">rRNA-binding</keyword>
<organism evidence="9">
    <name type="scientific">Oceaniferula spumae</name>
    <dbReference type="NCBI Taxonomy" id="2979115"/>
    <lineage>
        <taxon>Bacteria</taxon>
        <taxon>Pseudomonadati</taxon>
        <taxon>Verrucomicrobiota</taxon>
        <taxon>Verrucomicrobiia</taxon>
        <taxon>Verrucomicrobiales</taxon>
        <taxon>Verrucomicrobiaceae</taxon>
        <taxon>Oceaniferula</taxon>
    </lineage>
</organism>